<gene>
    <name evidence="3" type="ORF">EDD68_101248</name>
</gene>
<comment type="caution">
    <text evidence="3">The sequence shown here is derived from an EMBL/GenBank/DDBJ whole genome shotgun (WGS) entry which is preliminary data.</text>
</comment>
<dbReference type="InterPro" id="IPR029063">
    <property type="entry name" value="SAM-dependent_MTases_sf"/>
</dbReference>
<dbReference type="GO" id="GO:0008168">
    <property type="term" value="F:methyltransferase activity"/>
    <property type="evidence" value="ECO:0007669"/>
    <property type="project" value="UniProtKB-KW"/>
</dbReference>
<dbReference type="GO" id="GO:0031167">
    <property type="term" value="P:rRNA methylation"/>
    <property type="evidence" value="ECO:0007669"/>
    <property type="project" value="InterPro"/>
</dbReference>
<dbReference type="AlphaFoldDB" id="A0A4R3NHX7"/>
<protein>
    <submittedName>
        <fullName evidence="3">16S rRNA (Guanine966-N2)-methyltransferase</fullName>
    </submittedName>
</protein>
<evidence type="ECO:0000256" key="1">
    <source>
        <dbReference type="ARBA" id="ARBA00022603"/>
    </source>
</evidence>
<dbReference type="PANTHER" id="PTHR43542:SF1">
    <property type="entry name" value="METHYLTRANSFERASE"/>
    <property type="match status" value="1"/>
</dbReference>
<dbReference type="EMBL" id="SMAN01000001">
    <property type="protein sequence ID" value="TCT26892.1"/>
    <property type="molecule type" value="Genomic_DNA"/>
</dbReference>
<keyword evidence="2 3" id="KW-0808">Transferase</keyword>
<dbReference type="PROSITE" id="PS00092">
    <property type="entry name" value="N6_MTASE"/>
    <property type="match status" value="1"/>
</dbReference>
<dbReference type="OrthoDB" id="9803017at2"/>
<keyword evidence="1 3" id="KW-0489">Methyltransferase</keyword>
<dbReference type="RefSeq" id="WP_132370305.1">
    <property type="nucleotide sequence ID" value="NZ_SMAN01000001.1"/>
</dbReference>
<dbReference type="Gene3D" id="3.40.50.150">
    <property type="entry name" value="Vaccinia Virus protein VP39"/>
    <property type="match status" value="1"/>
</dbReference>
<keyword evidence="4" id="KW-1185">Reference proteome</keyword>
<dbReference type="SUPFAM" id="SSF53335">
    <property type="entry name" value="S-adenosyl-L-methionine-dependent methyltransferases"/>
    <property type="match status" value="1"/>
</dbReference>
<dbReference type="PANTHER" id="PTHR43542">
    <property type="entry name" value="METHYLTRANSFERASE"/>
    <property type="match status" value="1"/>
</dbReference>
<dbReference type="InterPro" id="IPR002052">
    <property type="entry name" value="DNA_methylase_N6_adenine_CS"/>
</dbReference>
<reference evidence="3 4" key="1">
    <citation type="submission" date="2019-03" db="EMBL/GenBank/DDBJ databases">
        <title>Genomic Encyclopedia of Type Strains, Phase IV (KMG-IV): sequencing the most valuable type-strain genomes for metagenomic binning, comparative biology and taxonomic classification.</title>
        <authorList>
            <person name="Goeker M."/>
        </authorList>
    </citation>
    <scope>NUCLEOTIDE SEQUENCE [LARGE SCALE GENOMIC DNA]</scope>
    <source>
        <strain evidence="3 4">DSM 25894</strain>
    </source>
</reference>
<sequence length="188" mass="21227">MRVISGTLKGRQIKPVPSRMTRPTADKVKEAMFQIIGPFLDGGLVLDLFAGSGNLGIEALSRGAERTIFVDRHPRAIQTIYENIRNLHIQDQAEVYKTDAFRALKAASKRGLMFDYIFLDPPYEKCSYTALFEAILNHTLIHSESIIICEHTADEQLPEEFGKLAAFKSEIYGKTTGITLYRLLESFR</sequence>
<dbReference type="NCBIfam" id="TIGR00095">
    <property type="entry name" value="16S rRNA (guanine(966)-N(2))-methyltransferase RsmD"/>
    <property type="match status" value="1"/>
</dbReference>
<dbReference type="Pfam" id="PF03602">
    <property type="entry name" value="Cons_hypoth95"/>
    <property type="match status" value="1"/>
</dbReference>
<evidence type="ECO:0000256" key="2">
    <source>
        <dbReference type="ARBA" id="ARBA00022679"/>
    </source>
</evidence>
<accession>A0A4R3NHX7</accession>
<evidence type="ECO:0000313" key="4">
    <source>
        <dbReference type="Proteomes" id="UP000294650"/>
    </source>
</evidence>
<dbReference type="Proteomes" id="UP000294650">
    <property type="component" value="Unassembled WGS sequence"/>
</dbReference>
<name>A0A4R3NHX7_9BACI</name>
<evidence type="ECO:0000313" key="3">
    <source>
        <dbReference type="EMBL" id="TCT26892.1"/>
    </source>
</evidence>
<dbReference type="GO" id="GO:0003676">
    <property type="term" value="F:nucleic acid binding"/>
    <property type="evidence" value="ECO:0007669"/>
    <property type="project" value="InterPro"/>
</dbReference>
<organism evidence="3 4">
    <name type="scientific">Melghiribacillus thermohalophilus</name>
    <dbReference type="NCBI Taxonomy" id="1324956"/>
    <lineage>
        <taxon>Bacteria</taxon>
        <taxon>Bacillati</taxon>
        <taxon>Bacillota</taxon>
        <taxon>Bacilli</taxon>
        <taxon>Bacillales</taxon>
        <taxon>Bacillaceae</taxon>
        <taxon>Melghiribacillus</taxon>
    </lineage>
</organism>
<dbReference type="PIRSF" id="PIRSF004553">
    <property type="entry name" value="CHP00095"/>
    <property type="match status" value="1"/>
</dbReference>
<dbReference type="CDD" id="cd02440">
    <property type="entry name" value="AdoMet_MTases"/>
    <property type="match status" value="1"/>
</dbReference>
<proteinExistence type="predicted"/>
<dbReference type="InterPro" id="IPR004398">
    <property type="entry name" value="RNA_MeTrfase_RsmD"/>
</dbReference>